<gene>
    <name evidence="1" type="ORF">LCGC14_2154380</name>
</gene>
<comment type="caution">
    <text evidence="1">The sequence shown here is derived from an EMBL/GenBank/DDBJ whole genome shotgun (WGS) entry which is preliminary data.</text>
</comment>
<protein>
    <submittedName>
        <fullName evidence="1">Uncharacterized protein</fullName>
    </submittedName>
</protein>
<reference evidence="1" key="1">
    <citation type="journal article" date="2015" name="Nature">
        <title>Complex archaea that bridge the gap between prokaryotes and eukaryotes.</title>
        <authorList>
            <person name="Spang A."/>
            <person name="Saw J.H."/>
            <person name="Jorgensen S.L."/>
            <person name="Zaremba-Niedzwiedzka K."/>
            <person name="Martijn J."/>
            <person name="Lind A.E."/>
            <person name="van Eijk R."/>
            <person name="Schleper C."/>
            <person name="Guy L."/>
            <person name="Ettema T.J."/>
        </authorList>
    </citation>
    <scope>NUCLEOTIDE SEQUENCE</scope>
</reference>
<dbReference type="AlphaFoldDB" id="A0A0F9DUI5"/>
<accession>A0A0F9DUI5</accession>
<dbReference type="EMBL" id="LAZR01027511">
    <property type="protein sequence ID" value="KKL65498.1"/>
    <property type="molecule type" value="Genomic_DNA"/>
</dbReference>
<name>A0A0F9DUI5_9ZZZZ</name>
<sequence>MKLVKKIDIEVEGDKLRIENVSIAEEKYDIEIINYNSFFTLKFIQGELEIFEITISDDGNIKLERLIRRIGHDHNDAEFFCGADVWAKGISSALKIPFGMRKNIEPRVYGY</sequence>
<proteinExistence type="predicted"/>
<organism evidence="1">
    <name type="scientific">marine sediment metagenome</name>
    <dbReference type="NCBI Taxonomy" id="412755"/>
    <lineage>
        <taxon>unclassified sequences</taxon>
        <taxon>metagenomes</taxon>
        <taxon>ecological metagenomes</taxon>
    </lineage>
</organism>
<evidence type="ECO:0000313" key="1">
    <source>
        <dbReference type="EMBL" id="KKL65498.1"/>
    </source>
</evidence>